<dbReference type="AlphaFoldDB" id="A0AAE9CT94"/>
<dbReference type="SMART" id="SM00384">
    <property type="entry name" value="AT_hook"/>
    <property type="match status" value="6"/>
</dbReference>
<dbReference type="GO" id="GO:0003677">
    <property type="term" value="F:DNA binding"/>
    <property type="evidence" value="ECO:0007669"/>
    <property type="project" value="InterPro"/>
</dbReference>
<organism evidence="2 3">
    <name type="scientific">Caenorhabditis briggsae</name>
    <dbReference type="NCBI Taxonomy" id="6238"/>
    <lineage>
        <taxon>Eukaryota</taxon>
        <taxon>Metazoa</taxon>
        <taxon>Ecdysozoa</taxon>
        <taxon>Nematoda</taxon>
        <taxon>Chromadorea</taxon>
        <taxon>Rhabditida</taxon>
        <taxon>Rhabditina</taxon>
        <taxon>Rhabditomorpha</taxon>
        <taxon>Rhabditoidea</taxon>
        <taxon>Rhabditidae</taxon>
        <taxon>Peloderinae</taxon>
        <taxon>Caenorhabditis</taxon>
    </lineage>
</organism>
<feature type="compositionally biased region" description="Polar residues" evidence="1">
    <location>
        <begin position="150"/>
        <end position="160"/>
    </location>
</feature>
<sequence>MRKRLRVCCCCDMCYIFFSCHFVFHCTLRLRIPQPSNIGREQTQYGIARKHRPSVESGLKETRVSSGDNHNGELPAKIPRGRPKKENTTTSEPETATEASETTERRSSRTVKPTARRLQADEDDSFKKAHKDRATTETKNPVGRPPKQKILSQASTSQAIDDNGAKKTVQGKNPVGRPRRDRSQEVENYATWKNQQKERSKQKHPVGRPRKQSTQSLSTQNSNKLMSPDKQKTVPTKNPVGRPPGARQSVKSPGQNLNKEEVKPRGRPRKRIHAKTEQQDDVEVEYEFENEDTSVNVTDGKLVDKKNGELTHENDQNAEQRKAEDEDEKDEREQKEEKENKCRTGCEDKPDTRLLFTPEVFPDLAERGKNPESKSINILPLPRPFSRDQTPFSEIYDELIDDIRKGRNCFPNAPHKPLFDFCLFCKSYRCTKNHYWYAYAINNRLIKSGKFDKDPITKESVLNLLCAFRDEHLLADSTERPVELDYRLEDYTIWHKI</sequence>
<dbReference type="EMBL" id="CP090896">
    <property type="protein sequence ID" value="ULT79746.1"/>
    <property type="molecule type" value="Genomic_DNA"/>
</dbReference>
<proteinExistence type="predicted"/>
<protein>
    <submittedName>
        <fullName evidence="2">Uncharacterized protein</fullName>
    </submittedName>
</protein>
<feature type="compositionally biased region" description="Acidic residues" evidence="1">
    <location>
        <begin position="279"/>
        <end position="292"/>
    </location>
</feature>
<accession>A0AAE9CT94</accession>
<dbReference type="InterPro" id="IPR017956">
    <property type="entry name" value="AT_hook_DNA-bd_motif"/>
</dbReference>
<feature type="compositionally biased region" description="Low complexity" evidence="1">
    <location>
        <begin position="212"/>
        <end position="223"/>
    </location>
</feature>
<evidence type="ECO:0000313" key="3">
    <source>
        <dbReference type="Proteomes" id="UP000827892"/>
    </source>
</evidence>
<gene>
    <name evidence="2" type="ORF">L3Y34_010365</name>
</gene>
<feature type="region of interest" description="Disordered" evidence="1">
    <location>
        <begin position="43"/>
        <end position="345"/>
    </location>
</feature>
<evidence type="ECO:0000256" key="1">
    <source>
        <dbReference type="SAM" id="MobiDB-lite"/>
    </source>
</evidence>
<feature type="compositionally biased region" description="Low complexity" evidence="1">
    <location>
        <begin position="88"/>
        <end position="100"/>
    </location>
</feature>
<feature type="compositionally biased region" description="Basic residues" evidence="1">
    <location>
        <begin position="200"/>
        <end position="211"/>
    </location>
</feature>
<feature type="compositionally biased region" description="Basic and acidic residues" evidence="1">
    <location>
        <begin position="331"/>
        <end position="345"/>
    </location>
</feature>
<feature type="compositionally biased region" description="Basic and acidic residues" evidence="1">
    <location>
        <begin position="301"/>
        <end position="324"/>
    </location>
</feature>
<reference evidence="2 3" key="1">
    <citation type="submission" date="2022-05" db="EMBL/GenBank/DDBJ databases">
        <title>Chromosome-level reference genomes for two strains of Caenorhabditis briggsae: an improved platform for comparative genomics.</title>
        <authorList>
            <person name="Stevens L."/>
            <person name="Andersen E.C."/>
        </authorList>
    </citation>
    <scope>NUCLEOTIDE SEQUENCE [LARGE SCALE GENOMIC DNA]</scope>
    <source>
        <strain evidence="2">QX1410_ONT</strain>
        <tissue evidence="2">Whole-organism</tissue>
    </source>
</reference>
<dbReference type="Proteomes" id="UP000827892">
    <property type="component" value="Chromosome X"/>
</dbReference>
<evidence type="ECO:0000313" key="2">
    <source>
        <dbReference type="EMBL" id="ULT79746.1"/>
    </source>
</evidence>
<dbReference type="PRINTS" id="PR00929">
    <property type="entry name" value="ATHOOK"/>
</dbReference>
<name>A0AAE9CT94_CAEBR</name>